<dbReference type="GO" id="GO:0009055">
    <property type="term" value="F:electron transfer activity"/>
    <property type="evidence" value="ECO:0007669"/>
    <property type="project" value="InterPro"/>
</dbReference>
<dbReference type="SUPFAM" id="SSF46626">
    <property type="entry name" value="Cytochrome c"/>
    <property type="match status" value="2"/>
</dbReference>
<dbReference type="InterPro" id="IPR036909">
    <property type="entry name" value="Cyt_c-like_dom_sf"/>
</dbReference>
<gene>
    <name evidence="6" type="ordered locus">Cpin_2599</name>
</gene>
<dbReference type="RefSeq" id="WP_012790258.1">
    <property type="nucleotide sequence ID" value="NC_013132.1"/>
</dbReference>
<evidence type="ECO:0000256" key="2">
    <source>
        <dbReference type="ARBA" id="ARBA00022723"/>
    </source>
</evidence>
<sequence>MYFRIPLLSGYIVAGVIAMSVSCKRVEHVWTAPDTASIPHNTSGDLIRYGRDLIVHTAVYLGPGGKVAAISNGMNCQNCHLEAGTKFMGNNYAATAANYPRYRDRSGTIESLDKRINDCLIRSLNGSPLDRKSREMQAMIAYIEWVGMTVNNGAKPPGSGIRELPYLLRAADTSKGRLVFESKCRECHGADGMGKYDPLTKEYVYPPLWGPRSYNNGAGIFRLSKFAGYIKANMPLNNAHLTDEEAWDVAAFVNSQPRTEKLFEKDWPDLNTKPPDVATVPFADTFSAMQHKYGPFGVIVKSRKKH</sequence>
<protein>
    <submittedName>
        <fullName evidence="6">Cytochrome c family protein</fullName>
    </submittedName>
</protein>
<keyword evidence="2 4" id="KW-0479">Metal-binding</keyword>
<evidence type="ECO:0000259" key="5">
    <source>
        <dbReference type="PROSITE" id="PS51007"/>
    </source>
</evidence>
<proteinExistence type="predicted"/>
<dbReference type="GO" id="GO:0046872">
    <property type="term" value="F:metal ion binding"/>
    <property type="evidence" value="ECO:0007669"/>
    <property type="project" value="UniProtKB-KW"/>
</dbReference>
<dbReference type="InterPro" id="IPR051459">
    <property type="entry name" value="Cytochrome_c-type_DH"/>
</dbReference>
<dbReference type="GO" id="GO:0020037">
    <property type="term" value="F:heme binding"/>
    <property type="evidence" value="ECO:0007669"/>
    <property type="project" value="InterPro"/>
</dbReference>
<dbReference type="PANTHER" id="PTHR35008">
    <property type="entry name" value="BLL4482 PROTEIN-RELATED"/>
    <property type="match status" value="1"/>
</dbReference>
<dbReference type="PROSITE" id="PS51007">
    <property type="entry name" value="CYTC"/>
    <property type="match status" value="1"/>
</dbReference>
<name>A0A979GNZ1_CHIPD</name>
<dbReference type="OrthoDB" id="9779283at2"/>
<reference evidence="6 7" key="2">
    <citation type="journal article" date="2010" name="Stand. Genomic Sci.">
        <title>Complete genome sequence of Chitinophaga pinensis type strain (UQM 2034).</title>
        <authorList>
            <person name="Glavina Del Rio T."/>
            <person name="Abt B."/>
            <person name="Spring S."/>
            <person name="Lapidus A."/>
            <person name="Nolan M."/>
            <person name="Tice H."/>
            <person name="Copeland A."/>
            <person name="Cheng J.F."/>
            <person name="Chen F."/>
            <person name="Bruce D."/>
            <person name="Goodwin L."/>
            <person name="Pitluck S."/>
            <person name="Ivanova N."/>
            <person name="Mavromatis K."/>
            <person name="Mikhailova N."/>
            <person name="Pati A."/>
            <person name="Chen A."/>
            <person name="Palaniappan K."/>
            <person name="Land M."/>
            <person name="Hauser L."/>
            <person name="Chang Y.J."/>
            <person name="Jeffries C.D."/>
            <person name="Chain P."/>
            <person name="Saunders E."/>
            <person name="Detter J.C."/>
            <person name="Brettin T."/>
            <person name="Rohde M."/>
            <person name="Goker M."/>
            <person name="Bristow J."/>
            <person name="Eisen J.A."/>
            <person name="Markowitz V."/>
            <person name="Hugenholtz P."/>
            <person name="Kyrpides N.C."/>
            <person name="Klenk H.P."/>
            <person name="Lucas S."/>
        </authorList>
    </citation>
    <scope>NUCLEOTIDE SEQUENCE [LARGE SCALE GENOMIC DNA]</scope>
    <source>
        <strain evidence="7">ATCC 43595 / DSM 2588 / LMG 13176 / NBRC 15968 / NCIMB 11800 / UQM 2034</strain>
    </source>
</reference>
<organism evidence="6 7">
    <name type="scientific">Chitinophaga pinensis (strain ATCC 43595 / DSM 2588 / LMG 13176 / NBRC 15968 / NCIMB 11800 / UQM 2034)</name>
    <dbReference type="NCBI Taxonomy" id="485918"/>
    <lineage>
        <taxon>Bacteria</taxon>
        <taxon>Pseudomonadati</taxon>
        <taxon>Bacteroidota</taxon>
        <taxon>Chitinophagia</taxon>
        <taxon>Chitinophagales</taxon>
        <taxon>Chitinophagaceae</taxon>
        <taxon>Chitinophaga</taxon>
    </lineage>
</organism>
<reference evidence="7" key="1">
    <citation type="submission" date="2009-08" db="EMBL/GenBank/DDBJ databases">
        <title>The complete genome of Chitinophaga pinensis DSM 2588.</title>
        <authorList>
            <consortium name="US DOE Joint Genome Institute (JGI-PGF)"/>
            <person name="Lucas S."/>
            <person name="Copeland A."/>
            <person name="Lapidus A."/>
            <person name="Glavina del Rio T."/>
            <person name="Dalin E."/>
            <person name="Tice H."/>
            <person name="Bruce D."/>
            <person name="Goodwin L."/>
            <person name="Pitluck S."/>
            <person name="Kyrpides N."/>
            <person name="Mavromatis K."/>
            <person name="Ivanova N."/>
            <person name="Mikhailova N."/>
            <person name="Sims D."/>
            <person name="Meinche L."/>
            <person name="Brettin T."/>
            <person name="Detter J.C."/>
            <person name="Han C."/>
            <person name="Larimer F."/>
            <person name="Land M."/>
            <person name="Hauser L."/>
            <person name="Markowitz V."/>
            <person name="Cheng J.-F."/>
            <person name="Hugenholtz P."/>
            <person name="Woyke T."/>
            <person name="Wu D."/>
            <person name="Spring S."/>
            <person name="Klenk H.-P."/>
            <person name="Eisen J.A."/>
        </authorList>
    </citation>
    <scope>NUCLEOTIDE SEQUENCE [LARGE SCALE GENOMIC DNA]</scope>
    <source>
        <strain evidence="7">ATCC 43595 / DSM 2588 / LMG 13176 / NBRC 15968 / NCIMB 11800 / UQM 2034</strain>
    </source>
</reference>
<dbReference type="EMBL" id="CP001699">
    <property type="protein sequence ID" value="ACU60082.1"/>
    <property type="molecule type" value="Genomic_DNA"/>
</dbReference>
<evidence type="ECO:0000313" key="6">
    <source>
        <dbReference type="EMBL" id="ACU60082.1"/>
    </source>
</evidence>
<evidence type="ECO:0000256" key="1">
    <source>
        <dbReference type="ARBA" id="ARBA00022617"/>
    </source>
</evidence>
<evidence type="ECO:0000256" key="4">
    <source>
        <dbReference type="PROSITE-ProRule" id="PRU00433"/>
    </source>
</evidence>
<keyword evidence="1 4" id="KW-0349">Heme</keyword>
<dbReference type="Pfam" id="PF13442">
    <property type="entry name" value="Cytochrome_CBB3"/>
    <property type="match status" value="1"/>
</dbReference>
<dbReference type="Pfam" id="PF21342">
    <property type="entry name" value="SoxA-TsdA_cyt-c"/>
    <property type="match status" value="1"/>
</dbReference>
<evidence type="ECO:0000256" key="3">
    <source>
        <dbReference type="ARBA" id="ARBA00023004"/>
    </source>
</evidence>
<keyword evidence="3 4" id="KW-0408">Iron</keyword>
<evidence type="ECO:0000313" key="7">
    <source>
        <dbReference type="Proteomes" id="UP000002215"/>
    </source>
</evidence>
<dbReference type="AlphaFoldDB" id="A0A979GNZ1"/>
<dbReference type="PANTHER" id="PTHR35008:SF9">
    <property type="entry name" value="CYTOCHROME C DOMAIN-CONTAINING PROTEIN"/>
    <property type="match status" value="1"/>
</dbReference>
<dbReference type="Proteomes" id="UP000002215">
    <property type="component" value="Chromosome"/>
</dbReference>
<dbReference type="Gene3D" id="1.10.760.10">
    <property type="entry name" value="Cytochrome c-like domain"/>
    <property type="match status" value="2"/>
</dbReference>
<dbReference type="InterPro" id="IPR009056">
    <property type="entry name" value="Cyt_c-like_dom"/>
</dbReference>
<dbReference type="KEGG" id="cpi:Cpin_2599"/>
<feature type="domain" description="Cytochrome c" evidence="5">
    <location>
        <begin position="171"/>
        <end position="257"/>
    </location>
</feature>
<dbReference type="PROSITE" id="PS51257">
    <property type="entry name" value="PROKAR_LIPOPROTEIN"/>
    <property type="match status" value="1"/>
</dbReference>
<accession>A0A979GNZ1</accession>